<dbReference type="Gene3D" id="3.30.450.20">
    <property type="entry name" value="PAS domain"/>
    <property type="match status" value="1"/>
</dbReference>
<keyword evidence="7" id="KW-0175">Coiled coil</keyword>
<evidence type="ECO:0000259" key="9">
    <source>
        <dbReference type="PROSITE" id="PS50111"/>
    </source>
</evidence>
<dbReference type="Gene3D" id="1.10.287.950">
    <property type="entry name" value="Methyl-accepting chemotaxis protein"/>
    <property type="match status" value="1"/>
</dbReference>
<evidence type="ECO:0000256" key="7">
    <source>
        <dbReference type="SAM" id="Coils"/>
    </source>
</evidence>
<evidence type="ECO:0000256" key="8">
    <source>
        <dbReference type="SAM" id="Phobius"/>
    </source>
</evidence>
<evidence type="ECO:0000313" key="12">
    <source>
        <dbReference type="Proteomes" id="UP000570361"/>
    </source>
</evidence>
<organism evidence="11 12">
    <name type="scientific">Paenibacillus phyllosphaerae</name>
    <dbReference type="NCBI Taxonomy" id="274593"/>
    <lineage>
        <taxon>Bacteria</taxon>
        <taxon>Bacillati</taxon>
        <taxon>Bacillota</taxon>
        <taxon>Bacilli</taxon>
        <taxon>Bacillales</taxon>
        <taxon>Paenibacillaceae</taxon>
        <taxon>Paenibacillus</taxon>
    </lineage>
</organism>
<dbReference type="InterPro" id="IPR004089">
    <property type="entry name" value="MCPsignal_dom"/>
</dbReference>
<feature type="transmembrane region" description="Helical" evidence="8">
    <location>
        <begin position="343"/>
        <end position="361"/>
    </location>
</feature>
<gene>
    <name evidence="11" type="ORF">FHS18_003990</name>
</gene>
<evidence type="ECO:0000256" key="1">
    <source>
        <dbReference type="ARBA" id="ARBA00004236"/>
    </source>
</evidence>
<dbReference type="EMBL" id="JACHXK010000009">
    <property type="protein sequence ID" value="MBB3111922.1"/>
    <property type="molecule type" value="Genomic_DNA"/>
</dbReference>
<proteinExistence type="inferred from homology"/>
<dbReference type="Proteomes" id="UP000570361">
    <property type="component" value="Unassembled WGS sequence"/>
</dbReference>
<keyword evidence="2" id="KW-1003">Cell membrane</keyword>
<feature type="domain" description="HAMP" evidence="10">
    <location>
        <begin position="396"/>
        <end position="452"/>
    </location>
</feature>
<comment type="caution">
    <text evidence="11">The sequence shown here is derived from an EMBL/GenBank/DDBJ whole genome shotgun (WGS) entry which is preliminary data.</text>
</comment>
<sequence>MFDWLGWRDGLPLWWSYRLNRELKQDVEEIFEGIAETRKQILESWATDSWRHLERLHDQLADTGQEGELTADPSAAHARLFRTVYDRASDFTELFLLDREGRVIYSTHAGHQGDVYDSRSILATGLQYAGGGRDIRSCLFGPFVDPMTVRIGPRSSTFHDAMTLLFIKPFMHKGSHQGYLCGRVPNDVLGDLIQRESGHVYPDSGDNYLFMAKPVLNRHIAPGTALSRSRFEDRTFTHGENLKDGVTTSWGTVSVQDHTELELIFTDPATGELHPGVANTIRGGSNLFVEFPGYSDYRHIPVIGKGITFQLPHCPDGWGMMCEGDLEEVYRVRSLRWSYMKHGLGWLPILGILVAAAMFLLQQLDLSPWLTSIATGVVSVLVMGVFLRRQDRKIGMPIVHDLRRLHAFIRMNAEGKGDLMQRLAPDSFLNNEIRDLAKWVNNMNDSLEGIMLRIKQASLDVTSSQRMLGDTADATAGTTERVNGQIQDMIQALRSQLKDIDVAKDVADEMRQTLRTLESKAAEQIELTQGELIRITDKMSQITLRVSDTNTTMQAFMATTEEIREVLSVIEEISAQTHLLALNASIEAARVGEQGRGFAVVAAEIRKLADLTRTSTDQVNQIVEQIFIGAHQATVSMKEGTKVVEEGTALVAAASETLRAAKSDDSLKTRIVDEVVELMEKIAQVSMENRYISTEVERNVQELVKEIHNVRDTADNVEIITASMQQLVGQFQLTESRRK</sequence>
<reference evidence="11 12" key="1">
    <citation type="submission" date="2020-08" db="EMBL/GenBank/DDBJ databases">
        <title>Genomic Encyclopedia of Type Strains, Phase III (KMG-III): the genomes of soil and plant-associated and newly described type strains.</title>
        <authorList>
            <person name="Whitman W."/>
        </authorList>
    </citation>
    <scope>NUCLEOTIDE SEQUENCE [LARGE SCALE GENOMIC DNA]</scope>
    <source>
        <strain evidence="11 12">CECT 5862</strain>
    </source>
</reference>
<keyword evidence="4 6" id="KW-0807">Transducer</keyword>
<dbReference type="AlphaFoldDB" id="A0A7W5B020"/>
<evidence type="ECO:0000256" key="4">
    <source>
        <dbReference type="ARBA" id="ARBA00023224"/>
    </source>
</evidence>
<keyword evidence="8" id="KW-0812">Transmembrane</keyword>
<dbReference type="PANTHER" id="PTHR32089">
    <property type="entry name" value="METHYL-ACCEPTING CHEMOTAXIS PROTEIN MCPB"/>
    <property type="match status" value="1"/>
</dbReference>
<comment type="subcellular location">
    <subcellularLocation>
        <location evidence="1">Cell membrane</location>
    </subcellularLocation>
</comment>
<dbReference type="InterPro" id="IPR003660">
    <property type="entry name" value="HAMP_dom"/>
</dbReference>
<comment type="similarity">
    <text evidence="5">Belongs to the methyl-accepting chemotaxis (MCP) protein family.</text>
</comment>
<dbReference type="Pfam" id="PF00015">
    <property type="entry name" value="MCPsignal"/>
    <property type="match status" value="1"/>
</dbReference>
<dbReference type="SUPFAM" id="SSF58104">
    <property type="entry name" value="Methyl-accepting chemotaxis protein (MCP) signaling domain"/>
    <property type="match status" value="1"/>
</dbReference>
<dbReference type="RefSeq" id="WP_183601769.1">
    <property type="nucleotide sequence ID" value="NZ_JACHXK010000009.1"/>
</dbReference>
<protein>
    <submittedName>
        <fullName evidence="11">Methyl-accepting chemotaxis protein</fullName>
    </submittedName>
</protein>
<dbReference type="GO" id="GO:0005886">
    <property type="term" value="C:plasma membrane"/>
    <property type="evidence" value="ECO:0007669"/>
    <property type="project" value="UniProtKB-SubCell"/>
</dbReference>
<keyword evidence="8" id="KW-1133">Transmembrane helix</keyword>
<dbReference type="PROSITE" id="PS50111">
    <property type="entry name" value="CHEMOTAXIS_TRANSDUC_2"/>
    <property type="match status" value="1"/>
</dbReference>
<feature type="domain" description="Methyl-accepting transducer" evidence="9">
    <location>
        <begin position="471"/>
        <end position="704"/>
    </location>
</feature>
<keyword evidence="12" id="KW-1185">Reference proteome</keyword>
<dbReference type="GO" id="GO:0007165">
    <property type="term" value="P:signal transduction"/>
    <property type="evidence" value="ECO:0007669"/>
    <property type="project" value="UniProtKB-KW"/>
</dbReference>
<keyword evidence="3 8" id="KW-0472">Membrane</keyword>
<accession>A0A7W5B020</accession>
<feature type="transmembrane region" description="Helical" evidence="8">
    <location>
        <begin position="367"/>
        <end position="387"/>
    </location>
</feature>
<evidence type="ECO:0000256" key="5">
    <source>
        <dbReference type="ARBA" id="ARBA00029447"/>
    </source>
</evidence>
<dbReference type="SMART" id="SM00283">
    <property type="entry name" value="MA"/>
    <property type="match status" value="1"/>
</dbReference>
<evidence type="ECO:0000256" key="6">
    <source>
        <dbReference type="PROSITE-ProRule" id="PRU00284"/>
    </source>
</evidence>
<evidence type="ECO:0000313" key="11">
    <source>
        <dbReference type="EMBL" id="MBB3111922.1"/>
    </source>
</evidence>
<evidence type="ECO:0000256" key="2">
    <source>
        <dbReference type="ARBA" id="ARBA00022475"/>
    </source>
</evidence>
<dbReference type="PROSITE" id="PS50885">
    <property type="entry name" value="HAMP"/>
    <property type="match status" value="1"/>
</dbReference>
<evidence type="ECO:0000259" key="10">
    <source>
        <dbReference type="PROSITE" id="PS50885"/>
    </source>
</evidence>
<name>A0A7W5B020_9BACL</name>
<feature type="coiled-coil region" evidence="7">
    <location>
        <begin position="500"/>
        <end position="527"/>
    </location>
</feature>
<dbReference type="PANTHER" id="PTHR32089:SF112">
    <property type="entry name" value="LYSOZYME-LIKE PROTEIN-RELATED"/>
    <property type="match status" value="1"/>
</dbReference>
<evidence type="ECO:0000256" key="3">
    <source>
        <dbReference type="ARBA" id="ARBA00023136"/>
    </source>
</evidence>